<feature type="compositionally biased region" description="Low complexity" evidence="1">
    <location>
        <begin position="193"/>
        <end position="204"/>
    </location>
</feature>
<dbReference type="InterPro" id="IPR029787">
    <property type="entry name" value="Nucleotide_cyclase"/>
</dbReference>
<dbReference type="RefSeq" id="WP_226725382.1">
    <property type="nucleotide sequence ID" value="NZ_JAJAUY010000010.1"/>
</dbReference>
<evidence type="ECO:0000313" key="2">
    <source>
        <dbReference type="EMBL" id="MCB5178650.1"/>
    </source>
</evidence>
<proteinExistence type="predicted"/>
<evidence type="ECO:0000256" key="1">
    <source>
        <dbReference type="SAM" id="MobiDB-lite"/>
    </source>
</evidence>
<dbReference type="Gene3D" id="3.30.70.1230">
    <property type="entry name" value="Nucleotide cyclase"/>
    <property type="match status" value="1"/>
</dbReference>
<protein>
    <recommendedName>
        <fullName evidence="4">Guanylate cyclase domain-containing protein</fullName>
    </recommendedName>
</protein>
<dbReference type="Proteomes" id="UP001199054">
    <property type="component" value="Unassembled WGS sequence"/>
</dbReference>
<evidence type="ECO:0000313" key="3">
    <source>
        <dbReference type="Proteomes" id="UP001199054"/>
    </source>
</evidence>
<feature type="compositionally biased region" description="Pro residues" evidence="1">
    <location>
        <begin position="205"/>
        <end position="217"/>
    </location>
</feature>
<keyword evidence="3" id="KW-1185">Reference proteome</keyword>
<gene>
    <name evidence="2" type="ORF">LG632_04495</name>
</gene>
<sequence length="257" mass="27197">MTGPLYRTLLLFDIERFSDRDDVEQAFLRRMLYDVVDRILQAAGIDRTRHLREDRGDGLLVVIDANVPVTGLLKVLLTEGPGQLHAMNRMASSAAQIRLRTVLATGFVTQDADGPVGTDVNLAFRLLDAEALREALRTATTDIALCVSESVHRGIVQHDHPGIPAASFHEITVHSKNGPLHAWLYGSPPTPATAPAEAAQAAAVPAPPGPAPSPSPALRPHGGLHFRGRNTGVVAQQITGSVFLGGGAGGADRGDQA</sequence>
<reference evidence="2 3" key="1">
    <citation type="submission" date="2021-10" db="EMBL/GenBank/DDBJ databases">
        <title>Streptomyces sp. strain SMC 277, a novel streptomycete isolated from soil.</title>
        <authorList>
            <person name="Chanama M."/>
        </authorList>
    </citation>
    <scope>NUCLEOTIDE SEQUENCE [LARGE SCALE GENOMIC DNA]</scope>
    <source>
        <strain evidence="2 3">SMC 277</strain>
    </source>
</reference>
<accession>A0ABS8B218</accession>
<name>A0ABS8B218_9ACTN</name>
<dbReference type="EMBL" id="JAJAUY010000010">
    <property type="protein sequence ID" value="MCB5178650.1"/>
    <property type="molecule type" value="Genomic_DNA"/>
</dbReference>
<comment type="caution">
    <text evidence="2">The sequence shown here is derived from an EMBL/GenBank/DDBJ whole genome shotgun (WGS) entry which is preliminary data.</text>
</comment>
<feature type="region of interest" description="Disordered" evidence="1">
    <location>
        <begin position="191"/>
        <end position="217"/>
    </location>
</feature>
<evidence type="ECO:0008006" key="4">
    <source>
        <dbReference type="Google" id="ProtNLM"/>
    </source>
</evidence>
<organism evidence="2 3">
    <name type="scientific">Streptomyces antimicrobicus</name>
    <dbReference type="NCBI Taxonomy" id="2883108"/>
    <lineage>
        <taxon>Bacteria</taxon>
        <taxon>Bacillati</taxon>
        <taxon>Actinomycetota</taxon>
        <taxon>Actinomycetes</taxon>
        <taxon>Kitasatosporales</taxon>
        <taxon>Streptomycetaceae</taxon>
        <taxon>Streptomyces</taxon>
    </lineage>
</organism>
<dbReference type="SUPFAM" id="SSF55073">
    <property type="entry name" value="Nucleotide cyclase"/>
    <property type="match status" value="1"/>
</dbReference>